<accession>A0A183F342</accession>
<gene>
    <name evidence="2" type="ORF">HPBE_LOCUS585</name>
</gene>
<name>A0A183F342_HELPZ</name>
<evidence type="ECO:0000313" key="2">
    <source>
        <dbReference type="EMBL" id="VDO18967.1"/>
    </source>
</evidence>
<reference evidence="4" key="2">
    <citation type="submission" date="2019-09" db="UniProtKB">
        <authorList>
            <consortium name="WormBaseParasite"/>
        </authorList>
    </citation>
    <scope>IDENTIFICATION</scope>
</reference>
<organism evidence="3 4">
    <name type="scientific">Heligmosomoides polygyrus</name>
    <name type="common">Parasitic roundworm</name>
    <dbReference type="NCBI Taxonomy" id="6339"/>
    <lineage>
        <taxon>Eukaryota</taxon>
        <taxon>Metazoa</taxon>
        <taxon>Ecdysozoa</taxon>
        <taxon>Nematoda</taxon>
        <taxon>Chromadorea</taxon>
        <taxon>Rhabditida</taxon>
        <taxon>Rhabditina</taxon>
        <taxon>Rhabditomorpha</taxon>
        <taxon>Strongyloidea</taxon>
        <taxon>Heligmosomidae</taxon>
        <taxon>Heligmosomoides</taxon>
    </lineage>
</organism>
<feature type="region of interest" description="Disordered" evidence="1">
    <location>
        <begin position="43"/>
        <end position="86"/>
    </location>
</feature>
<dbReference type="OrthoDB" id="2125770at2759"/>
<keyword evidence="3" id="KW-1185">Reference proteome</keyword>
<accession>A0A3P7U984</accession>
<evidence type="ECO:0000313" key="3">
    <source>
        <dbReference type="Proteomes" id="UP000050761"/>
    </source>
</evidence>
<dbReference type="WBParaSite" id="HPBE_0000058401-mRNA-1">
    <property type="protein sequence ID" value="HPBE_0000058401-mRNA-1"/>
    <property type="gene ID" value="HPBE_0000058401"/>
</dbReference>
<dbReference type="Proteomes" id="UP000050761">
    <property type="component" value="Unassembled WGS sequence"/>
</dbReference>
<dbReference type="AlphaFoldDB" id="A0A183F342"/>
<proteinExistence type="predicted"/>
<reference evidence="2 3" key="1">
    <citation type="submission" date="2018-11" db="EMBL/GenBank/DDBJ databases">
        <authorList>
            <consortium name="Pathogen Informatics"/>
        </authorList>
    </citation>
    <scope>NUCLEOTIDE SEQUENCE [LARGE SCALE GENOMIC DNA]</scope>
</reference>
<protein>
    <submittedName>
        <fullName evidence="4">GAT domain-containing protein</fullName>
    </submittedName>
</protein>
<evidence type="ECO:0000256" key="1">
    <source>
        <dbReference type="SAM" id="MobiDB-lite"/>
    </source>
</evidence>
<evidence type="ECO:0000313" key="4">
    <source>
        <dbReference type="WBParaSite" id="HPBE_0000058401-mRNA-1"/>
    </source>
</evidence>
<feature type="compositionally biased region" description="Basic and acidic residues" evidence="1">
    <location>
        <begin position="52"/>
        <end position="62"/>
    </location>
</feature>
<dbReference type="EMBL" id="UZAH01000443">
    <property type="protein sequence ID" value="VDO18967.1"/>
    <property type="molecule type" value="Genomic_DNA"/>
</dbReference>
<sequence>MKLQPDRDLMAKLVDAFDMMTAQETAFLGVLKNIVDIHEQATSDLAAENETSDAKGEGEGREGLPTGCQDVAVSKNGESEDEEQDEEMIRETLRELEQVSLQAVAAAELNEKLVETLQRHKKNVRFNSLITYRC</sequence>